<accession>A0AAD5K2V2</accession>
<protein>
    <recommendedName>
        <fullName evidence="4">Arrestin C-terminal-like domain-containing protein</fullName>
    </recommendedName>
</protein>
<comment type="caution">
    <text evidence="2">The sequence shown here is derived from an EMBL/GenBank/DDBJ whole genome shotgun (WGS) entry which is preliminary data.</text>
</comment>
<dbReference type="Proteomes" id="UP001209540">
    <property type="component" value="Unassembled WGS sequence"/>
</dbReference>
<gene>
    <name evidence="2" type="ORF">BDA99DRAFT_506636</name>
</gene>
<feature type="region of interest" description="Disordered" evidence="1">
    <location>
        <begin position="416"/>
        <end position="458"/>
    </location>
</feature>
<reference evidence="2" key="2">
    <citation type="submission" date="2023-02" db="EMBL/GenBank/DDBJ databases">
        <authorList>
            <consortium name="DOE Joint Genome Institute"/>
            <person name="Mondo S.J."/>
            <person name="Chang Y."/>
            <person name="Wang Y."/>
            <person name="Ahrendt S."/>
            <person name="Andreopoulos W."/>
            <person name="Barry K."/>
            <person name="Beard J."/>
            <person name="Benny G.L."/>
            <person name="Blankenship S."/>
            <person name="Bonito G."/>
            <person name="Cuomo C."/>
            <person name="Desiro A."/>
            <person name="Gervers K.A."/>
            <person name="Hundley H."/>
            <person name="Kuo A."/>
            <person name="LaButti K."/>
            <person name="Lang B.F."/>
            <person name="Lipzen A."/>
            <person name="O'Donnell K."/>
            <person name="Pangilinan J."/>
            <person name="Reynolds N."/>
            <person name="Sandor L."/>
            <person name="Smith M.W."/>
            <person name="Tsang A."/>
            <person name="Grigoriev I.V."/>
            <person name="Stajich J.E."/>
            <person name="Spatafora J.W."/>
        </authorList>
    </citation>
    <scope>NUCLEOTIDE SEQUENCE</scope>
    <source>
        <strain evidence="2">RSA 2281</strain>
    </source>
</reference>
<feature type="region of interest" description="Disordered" evidence="1">
    <location>
        <begin position="174"/>
        <end position="205"/>
    </location>
</feature>
<feature type="region of interest" description="Disordered" evidence="1">
    <location>
        <begin position="30"/>
        <end position="81"/>
    </location>
</feature>
<feature type="compositionally biased region" description="Polar residues" evidence="1">
    <location>
        <begin position="600"/>
        <end position="609"/>
    </location>
</feature>
<feature type="compositionally biased region" description="Polar residues" evidence="1">
    <location>
        <begin position="429"/>
        <end position="440"/>
    </location>
</feature>
<sequence length="721" mass="80328">MKNTTEKQQLQPPDFISYHPFKKLEDIDLNGNHNDLYGPSSSRTATIASSSRSSSSCSSSSKQTKMAPAAAAAAYEQQRHSKAPRVNIMIDQQPDYIEKGKSIFGRLYIDTNGVPSTTRVKNLRVSVFGNARVHGDQPDQPFSQGLFDYKKDVKLLSTGVRIVKRGVESNSEQLGLSPFLTSDEQKEQQQKVPARKRSKDKGRMIDPDDFDIHAAIHHDEEQEGVVHSGENNNNNGDWFQGINNNNTSSSNKMKSPSSFKQARDKAIEQLMERIALCAPSSESASSHGMSLQILNAPQTDQEEEEKSYDLEPNKNHRIRFSIPITTRRLLPGSLEHNNHPIRYHIVALLIYTTDSHPNASSVSHIVVPLTFQPTPIATFKDTDEELITARQKTNPVSIWITNSKLDQILLSVKTKQAVKTMPPPPSSPTSLTAEQNAGSFSRNENSRNNNNNNSSSLIVRDNNTTTTWMARLLYHLSHYYVQRRRVLTTPHLKCSLELPHKTFSQGDAIPLRVHVENTGLDISQVIIETKLKKRLYMTYHCGELAESKLIDQATTLFTANDPIQLIPVSATSNNNNNDQISIRSTARDSGMGLKCDGGSDDSNTTTPSNLSPVVAVESSSLCYSRNIVFDLTKVLYVSDQCSHTVLPEMTKDTFEISYELQVAVSVLGSRIISTTHEETNQSFFYASADQHFSRSSITRNKGYLLKPPSIPIMIGSQPKLI</sequence>
<reference evidence="2" key="1">
    <citation type="journal article" date="2022" name="IScience">
        <title>Evolution of zygomycete secretomes and the origins of terrestrial fungal ecologies.</title>
        <authorList>
            <person name="Chang Y."/>
            <person name="Wang Y."/>
            <person name="Mondo S."/>
            <person name="Ahrendt S."/>
            <person name="Andreopoulos W."/>
            <person name="Barry K."/>
            <person name="Beard J."/>
            <person name="Benny G.L."/>
            <person name="Blankenship S."/>
            <person name="Bonito G."/>
            <person name="Cuomo C."/>
            <person name="Desiro A."/>
            <person name="Gervers K.A."/>
            <person name="Hundley H."/>
            <person name="Kuo A."/>
            <person name="LaButti K."/>
            <person name="Lang B.F."/>
            <person name="Lipzen A."/>
            <person name="O'Donnell K."/>
            <person name="Pangilinan J."/>
            <person name="Reynolds N."/>
            <person name="Sandor L."/>
            <person name="Smith M.E."/>
            <person name="Tsang A."/>
            <person name="Grigoriev I.V."/>
            <person name="Stajich J.E."/>
            <person name="Spatafora J.W."/>
        </authorList>
    </citation>
    <scope>NUCLEOTIDE SEQUENCE</scope>
    <source>
        <strain evidence="2">RSA 2281</strain>
    </source>
</reference>
<evidence type="ECO:0000313" key="3">
    <source>
        <dbReference type="Proteomes" id="UP001209540"/>
    </source>
</evidence>
<feature type="compositionally biased region" description="Low complexity" evidence="1">
    <location>
        <begin position="40"/>
        <end position="74"/>
    </location>
</feature>
<dbReference type="Gene3D" id="2.60.40.640">
    <property type="match status" value="1"/>
</dbReference>
<dbReference type="InterPro" id="IPR014752">
    <property type="entry name" value="Arrestin-like_C"/>
</dbReference>
<evidence type="ECO:0008006" key="4">
    <source>
        <dbReference type="Google" id="ProtNLM"/>
    </source>
</evidence>
<dbReference type="EMBL" id="JAIXMP010000010">
    <property type="protein sequence ID" value="KAI9266771.1"/>
    <property type="molecule type" value="Genomic_DNA"/>
</dbReference>
<feature type="compositionally biased region" description="Low complexity" evidence="1">
    <location>
        <begin position="441"/>
        <end position="456"/>
    </location>
</feature>
<dbReference type="AlphaFoldDB" id="A0AAD5K2V2"/>
<keyword evidence="3" id="KW-1185">Reference proteome</keyword>
<evidence type="ECO:0000256" key="1">
    <source>
        <dbReference type="SAM" id="MobiDB-lite"/>
    </source>
</evidence>
<proteinExistence type="predicted"/>
<name>A0AAD5K2V2_9FUNG</name>
<evidence type="ECO:0000313" key="2">
    <source>
        <dbReference type="EMBL" id="KAI9266771.1"/>
    </source>
</evidence>
<feature type="region of interest" description="Disordered" evidence="1">
    <location>
        <begin position="588"/>
        <end position="609"/>
    </location>
</feature>
<organism evidence="2 3">
    <name type="scientific">Phascolomyces articulosus</name>
    <dbReference type="NCBI Taxonomy" id="60185"/>
    <lineage>
        <taxon>Eukaryota</taxon>
        <taxon>Fungi</taxon>
        <taxon>Fungi incertae sedis</taxon>
        <taxon>Mucoromycota</taxon>
        <taxon>Mucoromycotina</taxon>
        <taxon>Mucoromycetes</taxon>
        <taxon>Mucorales</taxon>
        <taxon>Lichtheimiaceae</taxon>
        <taxon>Phascolomyces</taxon>
    </lineage>
</organism>